<dbReference type="InterPro" id="IPR027619">
    <property type="entry name" value="C-S_lyase_PatB-like"/>
</dbReference>
<keyword evidence="3" id="KW-0663">Pyridoxal phosphate</keyword>
<evidence type="ECO:0000313" key="7">
    <source>
        <dbReference type="EMBL" id="MFD2599768.1"/>
    </source>
</evidence>
<protein>
    <recommendedName>
        <fullName evidence="2">cysteine-S-conjugate beta-lyase</fullName>
        <ecNumber evidence="2">4.4.1.13</ecNumber>
    </recommendedName>
</protein>
<evidence type="ECO:0000256" key="1">
    <source>
        <dbReference type="ARBA" id="ARBA00001933"/>
    </source>
</evidence>
<organism evidence="7 8">
    <name type="scientific">Sphingobacterium corticis</name>
    <dbReference type="NCBI Taxonomy" id="1812823"/>
    <lineage>
        <taxon>Bacteria</taxon>
        <taxon>Pseudomonadati</taxon>
        <taxon>Bacteroidota</taxon>
        <taxon>Sphingobacteriia</taxon>
        <taxon>Sphingobacteriales</taxon>
        <taxon>Sphingobacteriaceae</taxon>
        <taxon>Sphingobacterium</taxon>
    </lineage>
</organism>
<comment type="similarity">
    <text evidence="5">Belongs to the class-II pyridoxal-phosphate-dependent aminotransferase family. MalY/PatB cystathionine beta-lyase subfamily.</text>
</comment>
<sequence>MIYNFDEIIDRRATNSFNYEGWRSHLFPLEEDLQLPYSDEEFIRMWVADMEFSSPPPVLDAVRARLDKKILGYTQVYDKDYLNVLKRWFEKWYQWQIDTDELVTAPGIVEALYRLIPLLTTEEESLLICTPSYAPFYRAGIKNDRRVIFSPLRVTDGYYEMDFADMKAKIENPENKVRVFIFCHPHNPTGRVWKREELEQLGNICIENNVWLISDEVHCDLLRARERHIPMATVLPDYNRIITCTAASKSFNLAGNMLSHIMIRDVETRQLWKKKFNDYHSPLSVVGTQAAYEHGAEWLQQLNAYLDLNLQFLKSYLNEHLPLAKYRIPEATYLAWVDLSPYLSKRGNEPRWTTYFAKEAGVLIEGGEVFVADGEDYIRINVACPKATLEEGLRRMADVLNR</sequence>
<dbReference type="SUPFAM" id="SSF53383">
    <property type="entry name" value="PLP-dependent transferases"/>
    <property type="match status" value="1"/>
</dbReference>
<evidence type="ECO:0000313" key="8">
    <source>
        <dbReference type="Proteomes" id="UP001597393"/>
    </source>
</evidence>
<dbReference type="InterPro" id="IPR015424">
    <property type="entry name" value="PyrdxlP-dep_Trfase"/>
</dbReference>
<evidence type="ECO:0000259" key="6">
    <source>
        <dbReference type="Pfam" id="PF00155"/>
    </source>
</evidence>
<keyword evidence="8" id="KW-1185">Reference proteome</keyword>
<dbReference type="PANTHER" id="PTHR43525:SF1">
    <property type="entry name" value="PROTEIN MALY"/>
    <property type="match status" value="1"/>
</dbReference>
<evidence type="ECO:0000256" key="5">
    <source>
        <dbReference type="ARBA" id="ARBA00037974"/>
    </source>
</evidence>
<dbReference type="Pfam" id="PF00155">
    <property type="entry name" value="Aminotran_1_2"/>
    <property type="match status" value="1"/>
</dbReference>
<dbReference type="PANTHER" id="PTHR43525">
    <property type="entry name" value="PROTEIN MALY"/>
    <property type="match status" value="1"/>
</dbReference>
<accession>A0ABW5NP51</accession>
<dbReference type="InterPro" id="IPR015421">
    <property type="entry name" value="PyrdxlP-dep_Trfase_major"/>
</dbReference>
<dbReference type="Proteomes" id="UP001597393">
    <property type="component" value="Unassembled WGS sequence"/>
</dbReference>
<dbReference type="InterPro" id="IPR004839">
    <property type="entry name" value="Aminotransferase_I/II_large"/>
</dbReference>
<evidence type="ECO:0000256" key="2">
    <source>
        <dbReference type="ARBA" id="ARBA00012224"/>
    </source>
</evidence>
<dbReference type="EMBL" id="JBHUMA010000006">
    <property type="protein sequence ID" value="MFD2599768.1"/>
    <property type="molecule type" value="Genomic_DNA"/>
</dbReference>
<comment type="caution">
    <text evidence="7">The sequence shown here is derived from an EMBL/GenBank/DDBJ whole genome shotgun (WGS) entry which is preliminary data.</text>
</comment>
<dbReference type="RefSeq" id="WP_380869893.1">
    <property type="nucleotide sequence ID" value="NZ_JBHUMA010000006.1"/>
</dbReference>
<dbReference type="InterPro" id="IPR051798">
    <property type="entry name" value="Class-II_PLP-Dep_Aminotrans"/>
</dbReference>
<reference evidence="8" key="1">
    <citation type="journal article" date="2019" name="Int. J. Syst. Evol. Microbiol.">
        <title>The Global Catalogue of Microorganisms (GCM) 10K type strain sequencing project: providing services to taxonomists for standard genome sequencing and annotation.</title>
        <authorList>
            <consortium name="The Broad Institute Genomics Platform"/>
            <consortium name="The Broad Institute Genome Sequencing Center for Infectious Disease"/>
            <person name="Wu L."/>
            <person name="Ma J."/>
        </authorList>
    </citation>
    <scope>NUCLEOTIDE SEQUENCE [LARGE SCALE GENOMIC DNA]</scope>
    <source>
        <strain evidence="8">KCTC 42248</strain>
    </source>
</reference>
<dbReference type="NCBIfam" id="TIGR04350">
    <property type="entry name" value="C_S_lyase_PatB"/>
    <property type="match status" value="1"/>
</dbReference>
<keyword evidence="4 7" id="KW-0456">Lyase</keyword>
<name>A0ABW5NP51_9SPHI</name>
<proteinExistence type="inferred from homology"/>
<evidence type="ECO:0000256" key="3">
    <source>
        <dbReference type="ARBA" id="ARBA00022898"/>
    </source>
</evidence>
<comment type="cofactor">
    <cofactor evidence="1">
        <name>pyridoxal 5'-phosphate</name>
        <dbReference type="ChEBI" id="CHEBI:597326"/>
    </cofactor>
</comment>
<dbReference type="InterPro" id="IPR015422">
    <property type="entry name" value="PyrdxlP-dep_Trfase_small"/>
</dbReference>
<dbReference type="GO" id="GO:0047804">
    <property type="term" value="F:cysteine-S-conjugate beta-lyase activity"/>
    <property type="evidence" value="ECO:0007669"/>
    <property type="project" value="UniProtKB-EC"/>
</dbReference>
<dbReference type="Gene3D" id="3.40.640.10">
    <property type="entry name" value="Type I PLP-dependent aspartate aminotransferase-like (Major domain)"/>
    <property type="match status" value="1"/>
</dbReference>
<feature type="domain" description="Aminotransferase class I/classII large" evidence="6">
    <location>
        <begin position="56"/>
        <end position="395"/>
    </location>
</feature>
<evidence type="ECO:0000256" key="4">
    <source>
        <dbReference type="ARBA" id="ARBA00023239"/>
    </source>
</evidence>
<dbReference type="Gene3D" id="3.90.1150.10">
    <property type="entry name" value="Aspartate Aminotransferase, domain 1"/>
    <property type="match status" value="1"/>
</dbReference>
<dbReference type="CDD" id="cd00609">
    <property type="entry name" value="AAT_like"/>
    <property type="match status" value="1"/>
</dbReference>
<dbReference type="EC" id="4.4.1.13" evidence="2"/>
<gene>
    <name evidence="7" type="ORF">ACFSQ3_12485</name>
</gene>